<evidence type="ECO:0000313" key="1">
    <source>
        <dbReference type="EMBL" id="VEU40529.1"/>
    </source>
</evidence>
<reference evidence="1 2" key="1">
    <citation type="submission" date="2019-01" db="EMBL/GenBank/DDBJ databases">
        <authorList>
            <person name="Ferrante I. M."/>
        </authorList>
    </citation>
    <scope>NUCLEOTIDE SEQUENCE [LARGE SCALE GENOMIC DNA]</scope>
    <source>
        <strain evidence="1 2">B856</strain>
    </source>
</reference>
<gene>
    <name evidence="1" type="ORF">PSNMU_V1.4_AUG-EV-PASAV3_0074180</name>
</gene>
<dbReference type="EMBL" id="CAACVS010000288">
    <property type="protein sequence ID" value="VEU40529.1"/>
    <property type="molecule type" value="Genomic_DNA"/>
</dbReference>
<evidence type="ECO:0000313" key="2">
    <source>
        <dbReference type="Proteomes" id="UP000291116"/>
    </source>
</evidence>
<sequence>MENPKFACTAQGNICGAMHGARERSAWGFLSPVRDLDDDDDSFFLPSMTNGCSVLKAQRIFIGFPP</sequence>
<keyword evidence="2" id="KW-1185">Reference proteome</keyword>
<proteinExistence type="predicted"/>
<dbReference type="Proteomes" id="UP000291116">
    <property type="component" value="Unassembled WGS sequence"/>
</dbReference>
<accession>A0A448ZEP8</accession>
<organism evidence="1 2">
    <name type="scientific">Pseudo-nitzschia multistriata</name>
    <dbReference type="NCBI Taxonomy" id="183589"/>
    <lineage>
        <taxon>Eukaryota</taxon>
        <taxon>Sar</taxon>
        <taxon>Stramenopiles</taxon>
        <taxon>Ochrophyta</taxon>
        <taxon>Bacillariophyta</taxon>
        <taxon>Bacillariophyceae</taxon>
        <taxon>Bacillariophycidae</taxon>
        <taxon>Bacillariales</taxon>
        <taxon>Bacillariaceae</taxon>
        <taxon>Pseudo-nitzschia</taxon>
    </lineage>
</organism>
<name>A0A448ZEP8_9STRA</name>
<protein>
    <submittedName>
        <fullName evidence="1">Uncharacterized protein</fullName>
    </submittedName>
</protein>
<dbReference type="AlphaFoldDB" id="A0A448ZEP8"/>